<dbReference type="EMBL" id="HBER01012081">
    <property type="protein sequence ID" value="CAD8530773.1"/>
    <property type="molecule type" value="Transcribed_RNA"/>
</dbReference>
<dbReference type="AlphaFoldDB" id="A0A7S0NT96"/>
<feature type="compositionally biased region" description="Basic and acidic residues" evidence="1">
    <location>
        <begin position="16"/>
        <end position="45"/>
    </location>
</feature>
<reference evidence="2" key="1">
    <citation type="submission" date="2021-01" db="EMBL/GenBank/DDBJ databases">
        <authorList>
            <person name="Corre E."/>
            <person name="Pelletier E."/>
            <person name="Niang G."/>
            <person name="Scheremetjew M."/>
            <person name="Finn R."/>
            <person name="Kale V."/>
            <person name="Holt S."/>
            <person name="Cochrane G."/>
            <person name="Meng A."/>
            <person name="Brown T."/>
            <person name="Cohen L."/>
        </authorList>
    </citation>
    <scope>NUCLEOTIDE SEQUENCE</scope>
    <source>
        <strain evidence="2">RCC1130</strain>
    </source>
</reference>
<proteinExistence type="predicted"/>
<sequence length="183" mass="19608">MAKQAAEAALNSATSERAREKADAERARAEAERARAEAERARRERLKFERDAVEAKQALAVSESLAREATNAACGHSAAVKAGLERERVLERDLGELRRQLAAAQQGAGNRSNFQEFVALKREIANLRSTNAALSRQVSGSGGAPPESLSNILGRHTDGGATKQPTASLPTSGRPGRTRILNR</sequence>
<evidence type="ECO:0000313" key="2">
    <source>
        <dbReference type="EMBL" id="CAD8530773.1"/>
    </source>
</evidence>
<name>A0A7S0NT96_9EUKA</name>
<feature type="region of interest" description="Disordered" evidence="1">
    <location>
        <begin position="135"/>
        <end position="183"/>
    </location>
</feature>
<organism evidence="2">
    <name type="scientific">Calcidiscus leptoporus</name>
    <dbReference type="NCBI Taxonomy" id="127549"/>
    <lineage>
        <taxon>Eukaryota</taxon>
        <taxon>Haptista</taxon>
        <taxon>Haptophyta</taxon>
        <taxon>Prymnesiophyceae</taxon>
        <taxon>Coccolithales</taxon>
        <taxon>Calcidiscaceae</taxon>
        <taxon>Calcidiscus</taxon>
    </lineage>
</organism>
<gene>
    <name evidence="2" type="ORF">CLEP1334_LOCUS6025</name>
</gene>
<protein>
    <submittedName>
        <fullName evidence="2">Uncharacterized protein</fullName>
    </submittedName>
</protein>
<evidence type="ECO:0000256" key="1">
    <source>
        <dbReference type="SAM" id="MobiDB-lite"/>
    </source>
</evidence>
<feature type="region of interest" description="Disordered" evidence="1">
    <location>
        <begin position="1"/>
        <end position="45"/>
    </location>
</feature>
<accession>A0A7S0NT96</accession>